<reference evidence="1 2" key="1">
    <citation type="journal article" date="2020" name="ISME J.">
        <title>Comparative genomics reveals insights into cyanobacterial evolution and habitat adaptation.</title>
        <authorList>
            <person name="Chen M.Y."/>
            <person name="Teng W.K."/>
            <person name="Zhao L."/>
            <person name="Hu C.X."/>
            <person name="Zhou Y.K."/>
            <person name="Han B.P."/>
            <person name="Song L.R."/>
            <person name="Shu W.S."/>
        </authorList>
    </citation>
    <scope>NUCLEOTIDE SEQUENCE [LARGE SCALE GENOMIC DNA]</scope>
    <source>
        <strain evidence="1 2">FACHB-1050</strain>
    </source>
</reference>
<name>A0ABR8CK52_9CYAN</name>
<comment type="caution">
    <text evidence="1">The sequence shown here is derived from an EMBL/GenBank/DDBJ whole genome shotgun (WGS) entry which is preliminary data.</text>
</comment>
<proteinExistence type="predicted"/>
<dbReference type="RefSeq" id="WP_190582617.1">
    <property type="nucleotide sequence ID" value="NZ_CAWPQU010000083.1"/>
</dbReference>
<organism evidence="1 2">
    <name type="scientific">Phormidium tenue FACHB-1050</name>
    <dbReference type="NCBI Taxonomy" id="2692857"/>
    <lineage>
        <taxon>Bacteria</taxon>
        <taxon>Bacillati</taxon>
        <taxon>Cyanobacteriota</taxon>
        <taxon>Cyanophyceae</taxon>
        <taxon>Oscillatoriophycideae</taxon>
        <taxon>Oscillatoriales</taxon>
        <taxon>Oscillatoriaceae</taxon>
        <taxon>Phormidium</taxon>
    </lineage>
</organism>
<evidence type="ECO:0000313" key="2">
    <source>
        <dbReference type="Proteomes" id="UP000618445"/>
    </source>
</evidence>
<evidence type="ECO:0000313" key="1">
    <source>
        <dbReference type="EMBL" id="MBD2320027.1"/>
    </source>
</evidence>
<accession>A0ABR8CK52</accession>
<protein>
    <submittedName>
        <fullName evidence="1">Uncharacterized protein</fullName>
    </submittedName>
</protein>
<dbReference type="EMBL" id="JACJQY010000084">
    <property type="protein sequence ID" value="MBD2320027.1"/>
    <property type="molecule type" value="Genomic_DNA"/>
</dbReference>
<sequence length="60" mass="7170">MLLSQVSKVETLTKLNLESEPATISDQEIEELCDWLWNEFQTTPLNLEFSWYELYHNVSY</sequence>
<dbReference type="Proteomes" id="UP000618445">
    <property type="component" value="Unassembled WGS sequence"/>
</dbReference>
<gene>
    <name evidence="1" type="ORF">H6G05_24740</name>
</gene>
<keyword evidence="2" id="KW-1185">Reference proteome</keyword>